<feature type="signal peptide" evidence="2">
    <location>
        <begin position="1"/>
        <end position="19"/>
    </location>
</feature>
<protein>
    <submittedName>
        <fullName evidence="3">T9SS type A sorting domain-containing protein</fullName>
    </submittedName>
</protein>
<proteinExistence type="predicted"/>
<reference evidence="3 4" key="1">
    <citation type="submission" date="2024-03" db="EMBL/GenBank/DDBJ databases">
        <title>Two novel species of the genus Flavobacterium exhibiting potentially degradation of complex polysaccharides.</title>
        <authorList>
            <person name="Lian X."/>
        </authorList>
    </citation>
    <scope>NUCLEOTIDE SEQUENCE [LARGE SCALE GENOMIC DNA]</scope>
    <source>
        <strain evidence="3 4">N6</strain>
    </source>
</reference>
<sequence length="400" mass="45303">MKKNTALLLVLFIYAVAQSQTPQLIFNSGFENNVSIMPVTTTTSDILGTDTSLPTNNNWKTHLDGHPNIGYSVIQFDDAATTSRGATIVSDPLNPTNKVMQFWSKIPNSTNTFGRVQACIYNNNALKNVLTSVKMYLPSDINILKQMPNSFDWFTIMEFWNSPNWTNDPYPFRISLNIRKLNANSQILNIRAYAQKFDPTTNTWIYIWDNTNINVAIPVEKWFILETHIIEGNATNGKFRASITPDGEPSVVLFEINNYTHHPDEANTNGIDFINPFKLYTAANLVNYVTANNGVLNVLYDDFKIWKDVPQAILSTASNELENDFLYWDGNTQSIKYKNNTGLKLGLNCKLFDISGKLVFEVETNTQEDFAVTKNNVTSGLYFYKITTKEKTSQGKIFIP</sequence>
<accession>A0ABU9NRJ3</accession>
<dbReference type="InterPro" id="IPR026444">
    <property type="entry name" value="Secre_tail"/>
</dbReference>
<keyword evidence="4" id="KW-1185">Reference proteome</keyword>
<evidence type="ECO:0000313" key="4">
    <source>
        <dbReference type="Proteomes" id="UP001468798"/>
    </source>
</evidence>
<dbReference type="EMBL" id="JBCGDP010000018">
    <property type="protein sequence ID" value="MEM0577976.1"/>
    <property type="molecule type" value="Genomic_DNA"/>
</dbReference>
<evidence type="ECO:0000256" key="2">
    <source>
        <dbReference type="SAM" id="SignalP"/>
    </source>
</evidence>
<dbReference type="NCBIfam" id="TIGR04183">
    <property type="entry name" value="Por_Secre_tail"/>
    <property type="match status" value="1"/>
</dbReference>
<dbReference type="Proteomes" id="UP001468798">
    <property type="component" value="Unassembled WGS sequence"/>
</dbReference>
<keyword evidence="1 2" id="KW-0732">Signal</keyword>
<dbReference type="RefSeq" id="WP_342692830.1">
    <property type="nucleotide sequence ID" value="NZ_JBCGDP010000018.1"/>
</dbReference>
<evidence type="ECO:0000313" key="3">
    <source>
        <dbReference type="EMBL" id="MEM0577976.1"/>
    </source>
</evidence>
<gene>
    <name evidence="3" type="ORF">WFZ86_15850</name>
</gene>
<feature type="chain" id="PRO_5046159969" evidence="2">
    <location>
        <begin position="20"/>
        <end position="400"/>
    </location>
</feature>
<name>A0ABU9NRJ3_9FLAO</name>
<comment type="caution">
    <text evidence="3">The sequence shown here is derived from an EMBL/GenBank/DDBJ whole genome shotgun (WGS) entry which is preliminary data.</text>
</comment>
<evidence type="ECO:0000256" key="1">
    <source>
        <dbReference type="ARBA" id="ARBA00022729"/>
    </source>
</evidence>
<organism evidence="3 4">
    <name type="scientific">Flavobacterium polysaccharolyticum</name>
    <dbReference type="NCBI Taxonomy" id="3133148"/>
    <lineage>
        <taxon>Bacteria</taxon>
        <taxon>Pseudomonadati</taxon>
        <taxon>Bacteroidota</taxon>
        <taxon>Flavobacteriia</taxon>
        <taxon>Flavobacteriales</taxon>
        <taxon>Flavobacteriaceae</taxon>
        <taxon>Flavobacterium</taxon>
    </lineage>
</organism>